<evidence type="ECO:0000256" key="7">
    <source>
        <dbReference type="ARBA" id="ARBA00023212"/>
    </source>
</evidence>
<name>A0A8D8M700_9HEMI</name>
<keyword evidence="2" id="KW-0963">Cytoplasm</keyword>
<comment type="subcellular location">
    <subcellularLocation>
        <location evidence="1">Cytoplasm</location>
        <location evidence="1">Cytoskeleton</location>
        <location evidence="1">Flagellum axoneme</location>
    </subcellularLocation>
    <subcellularLocation>
        <location evidence="9">Dynein axonemal particle</location>
    </subcellularLocation>
</comment>
<evidence type="ECO:0000256" key="4">
    <source>
        <dbReference type="ARBA" id="ARBA00022737"/>
    </source>
</evidence>
<dbReference type="GO" id="GO:0005858">
    <property type="term" value="C:axonemal dynein complex"/>
    <property type="evidence" value="ECO:0007669"/>
    <property type="project" value="TreeGrafter"/>
</dbReference>
<reference evidence="12" key="1">
    <citation type="submission" date="2021-05" db="EMBL/GenBank/DDBJ databases">
        <authorList>
            <person name="Alioto T."/>
            <person name="Alioto T."/>
            <person name="Gomez Garrido J."/>
        </authorList>
    </citation>
    <scope>NUCLEOTIDE SEQUENCE</scope>
</reference>
<evidence type="ECO:0000256" key="6">
    <source>
        <dbReference type="ARBA" id="ARBA00023069"/>
    </source>
</evidence>
<dbReference type="InterPro" id="IPR050687">
    <property type="entry name" value="Dynein_IC"/>
</dbReference>
<evidence type="ECO:0000256" key="11">
    <source>
        <dbReference type="ARBA" id="ARBA00041557"/>
    </source>
</evidence>
<organism evidence="12">
    <name type="scientific">Cacopsylla melanoneura</name>
    <dbReference type="NCBI Taxonomy" id="428564"/>
    <lineage>
        <taxon>Eukaryota</taxon>
        <taxon>Metazoa</taxon>
        <taxon>Ecdysozoa</taxon>
        <taxon>Arthropoda</taxon>
        <taxon>Hexapoda</taxon>
        <taxon>Insecta</taxon>
        <taxon>Pterygota</taxon>
        <taxon>Neoptera</taxon>
        <taxon>Paraneoptera</taxon>
        <taxon>Hemiptera</taxon>
        <taxon>Sternorrhyncha</taxon>
        <taxon>Psylloidea</taxon>
        <taxon>Psyllidae</taxon>
        <taxon>Psyllinae</taxon>
        <taxon>Cacopsylla</taxon>
    </lineage>
</organism>
<sequence>MNHALEPGYSSTLLPPFRETVQYFANIGEIVNHESVVGYRDDPSIPAQAEEKKLQQQFTESVTMNVVDLQRRAVQRDTKIGKLIRDTNKQYRHTLRAHAQYWQARRQVGEQKETQTAPWRGFNPGANQCDAVCYVNMRPLAKRTQGVQVDSPDWCLLGRKHCSVFNPPLHVLVDTMRRLTLRGETGVTMNEHMVKQYERFCDVTERIQDMNTCNVKGILVLDLLWSIQGIPRNVGQVKAMVWHPADGTRFAIAYDTTDAQSVGFVCVWNVRNTGNPERIYSFPSPVLGLSYSLKKPHYLLVLCVCGALLIIDTRPRTKLILDKKDHDVEKVIVASNQQKDRTQLKRFAAWCGQSSKYIFCGERDTLWKYIVKRPDIVKLKEIYAWRCCPSIDLTRFPQSRTPASVWVHSIQASSQDDDIVFVSTSEGTVYTINVSHKTIDRKFPAPGTGAERNTVLATCIDISPFLPQMFLCSYNDATIRLWHLDVPCPLLTLTLRHAVRKARWSPLRSTVIISITHREVQVWDLSIRTIEPCGIQILPSKYRIMDFVFSKNGTSVCVGDEAGNLFVFKIMALLEPQPTPPELQILYQSIRGWDMPDIALNHLQQLTWWNQRYWNKNTARKKHWDMVQRNHPDIVRKPYHVKPYSLTEKLEYMLGMAKYTPGRELERDLEELRNTDKSIMDAMKKHLPLIKGTKRTK</sequence>
<dbReference type="GO" id="GO:0003341">
    <property type="term" value="P:cilium movement"/>
    <property type="evidence" value="ECO:0007669"/>
    <property type="project" value="TreeGrafter"/>
</dbReference>
<dbReference type="PANTHER" id="PTHR12442">
    <property type="entry name" value="DYNEIN INTERMEDIATE CHAIN"/>
    <property type="match status" value="1"/>
</dbReference>
<dbReference type="PANTHER" id="PTHR12442:SF12">
    <property type="entry name" value="DYNEIN AXONEMAL INTERMEDIATE CHAIN 4"/>
    <property type="match status" value="1"/>
</dbReference>
<evidence type="ECO:0000256" key="1">
    <source>
        <dbReference type="ARBA" id="ARBA00004611"/>
    </source>
</evidence>
<dbReference type="Gene3D" id="2.130.10.10">
    <property type="entry name" value="YVTN repeat-like/Quinoprotein amine dehydrogenase"/>
    <property type="match status" value="2"/>
</dbReference>
<keyword evidence="8" id="KW-0966">Cell projection</keyword>
<dbReference type="InterPro" id="IPR001680">
    <property type="entry name" value="WD40_rpt"/>
</dbReference>
<dbReference type="GO" id="GO:0045504">
    <property type="term" value="F:dynein heavy chain binding"/>
    <property type="evidence" value="ECO:0007669"/>
    <property type="project" value="TreeGrafter"/>
</dbReference>
<evidence type="ECO:0000256" key="10">
    <source>
        <dbReference type="ARBA" id="ARBA00040002"/>
    </source>
</evidence>
<evidence type="ECO:0000256" key="2">
    <source>
        <dbReference type="ARBA" id="ARBA00022490"/>
    </source>
</evidence>
<dbReference type="GO" id="GO:0045503">
    <property type="term" value="F:dynein light chain binding"/>
    <property type="evidence" value="ECO:0007669"/>
    <property type="project" value="TreeGrafter"/>
</dbReference>
<protein>
    <recommendedName>
        <fullName evidence="10">Dynein axonemal intermediate chain 4</fullName>
    </recommendedName>
    <alternativeName>
        <fullName evidence="11">WD repeat-containing protein 78</fullName>
    </alternativeName>
</protein>
<dbReference type="EMBL" id="HBUF01054781">
    <property type="protein sequence ID" value="CAG6623385.1"/>
    <property type="molecule type" value="Transcribed_RNA"/>
</dbReference>
<evidence type="ECO:0000256" key="9">
    <source>
        <dbReference type="ARBA" id="ARBA00024190"/>
    </source>
</evidence>
<proteinExistence type="predicted"/>
<dbReference type="SUPFAM" id="SSF50978">
    <property type="entry name" value="WD40 repeat-like"/>
    <property type="match status" value="1"/>
</dbReference>
<keyword evidence="6" id="KW-0969">Cilium</keyword>
<accession>A0A8D8M700</accession>
<evidence type="ECO:0000313" key="12">
    <source>
        <dbReference type="EMBL" id="CAG6623384.1"/>
    </source>
</evidence>
<dbReference type="GO" id="GO:0120293">
    <property type="term" value="C:dynein axonemal particle"/>
    <property type="evidence" value="ECO:0007669"/>
    <property type="project" value="UniProtKB-SubCell"/>
</dbReference>
<dbReference type="SMART" id="SM00320">
    <property type="entry name" value="WD40"/>
    <property type="match status" value="5"/>
</dbReference>
<keyword evidence="4" id="KW-0677">Repeat</keyword>
<keyword evidence="3" id="KW-0853">WD repeat</keyword>
<dbReference type="InterPro" id="IPR036322">
    <property type="entry name" value="WD40_repeat_dom_sf"/>
</dbReference>
<dbReference type="EMBL" id="HBUF01054780">
    <property type="protein sequence ID" value="CAG6623384.1"/>
    <property type="molecule type" value="Transcribed_RNA"/>
</dbReference>
<evidence type="ECO:0000256" key="5">
    <source>
        <dbReference type="ARBA" id="ARBA00022846"/>
    </source>
</evidence>
<keyword evidence="7" id="KW-0206">Cytoskeleton</keyword>
<keyword evidence="5" id="KW-0282">Flagellum</keyword>
<dbReference type="AlphaFoldDB" id="A0A8D8M700"/>
<evidence type="ECO:0000256" key="3">
    <source>
        <dbReference type="ARBA" id="ARBA00022574"/>
    </source>
</evidence>
<dbReference type="InterPro" id="IPR015943">
    <property type="entry name" value="WD40/YVTN_repeat-like_dom_sf"/>
</dbReference>
<evidence type="ECO:0000256" key="8">
    <source>
        <dbReference type="ARBA" id="ARBA00023273"/>
    </source>
</evidence>